<dbReference type="eggNOG" id="COG4385">
    <property type="taxonomic scope" value="Bacteria"/>
</dbReference>
<gene>
    <name evidence="1" type="ORF">GTPT_2516</name>
</gene>
<comment type="caution">
    <text evidence="1">The sequence shown here is derived from an EMBL/GenBank/DDBJ whole genome shotgun (WGS) entry which is preliminary data.</text>
</comment>
<sequence>MTTFFRTVLPPNATSGEKALEKASSEPVIALNTSVVRQVKNADLCPEILLPWLAWEFAVDFWEDSWSDKQKRQVIRDAAYIHQHRGTAGAVRRALSSIDVPSRVIEWWQEEPRAAPYTFRVEVYSGSEISSSLYDAIRRQTDKAKNLRSYLRSIAVISENGTEGTFYTGGAVTAVIDISIRPQGAPE</sequence>
<dbReference type="InterPro" id="IPR006521">
    <property type="entry name" value="Tail_protein_I"/>
</dbReference>
<dbReference type="OrthoDB" id="90759at2"/>
<accession>A0A085JCY0</accession>
<evidence type="ECO:0000313" key="1">
    <source>
        <dbReference type="EMBL" id="KFD18326.1"/>
    </source>
</evidence>
<organism evidence="1 2">
    <name type="scientific">Tatumella ptyseos ATCC 33301</name>
    <dbReference type="NCBI Taxonomy" id="1005995"/>
    <lineage>
        <taxon>Bacteria</taxon>
        <taxon>Pseudomonadati</taxon>
        <taxon>Pseudomonadota</taxon>
        <taxon>Gammaproteobacteria</taxon>
        <taxon>Enterobacterales</taxon>
        <taxon>Erwiniaceae</taxon>
        <taxon>Tatumella</taxon>
    </lineage>
</organism>
<protein>
    <submittedName>
        <fullName evidence="1">Tail protein I</fullName>
    </submittedName>
</protein>
<name>A0A085JCY0_9GAMM</name>
<proteinExistence type="predicted"/>
<evidence type="ECO:0000313" key="2">
    <source>
        <dbReference type="Proteomes" id="UP000028602"/>
    </source>
</evidence>
<dbReference type="Proteomes" id="UP000028602">
    <property type="component" value="Unassembled WGS sequence"/>
</dbReference>
<reference evidence="1 2" key="1">
    <citation type="submission" date="2014-05" db="EMBL/GenBank/DDBJ databases">
        <title>ATOL: Assembling a taxonomically balanced genome-scale reconstruction of the evolutionary history of the Enterobacteriaceae.</title>
        <authorList>
            <person name="Plunkett G.III."/>
            <person name="Neeno-Eckwall E.C."/>
            <person name="Glasner J.D."/>
            <person name="Perna N.T."/>
        </authorList>
    </citation>
    <scope>NUCLEOTIDE SEQUENCE [LARGE SCALE GENOMIC DNA]</scope>
    <source>
        <strain evidence="1 2">ATCC 33301</strain>
    </source>
</reference>
<dbReference type="AlphaFoldDB" id="A0A085JCY0"/>
<dbReference type="RefSeq" id="WP_029990104.1">
    <property type="nucleotide sequence ID" value="NZ_ATMJ01000016.1"/>
</dbReference>
<keyword evidence="2" id="KW-1185">Reference proteome</keyword>
<dbReference type="Pfam" id="PF09684">
    <property type="entry name" value="Tail_P2_I"/>
    <property type="match status" value="1"/>
</dbReference>
<dbReference type="NCBIfam" id="TIGR01634">
    <property type="entry name" value="tail_P2_I"/>
    <property type="match status" value="1"/>
</dbReference>
<dbReference type="EMBL" id="JMPR01000038">
    <property type="protein sequence ID" value="KFD18326.1"/>
    <property type="molecule type" value="Genomic_DNA"/>
</dbReference>